<proteinExistence type="predicted"/>
<protein>
    <submittedName>
        <fullName evidence="1">Uncharacterized protein</fullName>
    </submittedName>
</protein>
<keyword evidence="2" id="KW-1185">Reference proteome</keyword>
<dbReference type="EMBL" id="LMWX01000038">
    <property type="protein sequence ID" value="KUN82219.1"/>
    <property type="molecule type" value="Genomic_DNA"/>
</dbReference>
<comment type="caution">
    <text evidence="1">The sequence shown here is derived from an EMBL/GenBank/DDBJ whole genome shotgun (WGS) entry which is preliminary data.</text>
</comment>
<sequence length="69" mass="7210">MWAGHATLCATALDVAGGYTRLARNAGGSVVTVRAAGAVWTCREQKGDPNPFLKCVDTADSGQWVELTS</sequence>
<evidence type="ECO:0000313" key="1">
    <source>
        <dbReference type="EMBL" id="KUN82219.1"/>
    </source>
</evidence>
<gene>
    <name evidence="1" type="ORF">AQJ66_22635</name>
</gene>
<dbReference type="AlphaFoldDB" id="A0A101SYJ1"/>
<organism evidence="1 2">
    <name type="scientific">Streptomyces bungoensis</name>
    <dbReference type="NCBI Taxonomy" id="285568"/>
    <lineage>
        <taxon>Bacteria</taxon>
        <taxon>Bacillati</taxon>
        <taxon>Actinomycetota</taxon>
        <taxon>Actinomycetes</taxon>
        <taxon>Kitasatosporales</taxon>
        <taxon>Streptomycetaceae</taxon>
        <taxon>Streptomyces</taxon>
    </lineage>
</organism>
<name>A0A101SYJ1_9ACTN</name>
<evidence type="ECO:0000313" key="2">
    <source>
        <dbReference type="Proteomes" id="UP000053024"/>
    </source>
</evidence>
<dbReference type="Proteomes" id="UP000053024">
    <property type="component" value="Unassembled WGS sequence"/>
</dbReference>
<reference evidence="1 2" key="1">
    <citation type="submission" date="2015-10" db="EMBL/GenBank/DDBJ databases">
        <title>Draft genome sequence of Streptomyces bungoensis DSM 41781, type strain for the species Streptomyces bungoensis.</title>
        <authorList>
            <person name="Ruckert C."/>
            <person name="Winkler A."/>
            <person name="Kalinowski J."/>
            <person name="Kampfer P."/>
            <person name="Glaeser S."/>
        </authorList>
    </citation>
    <scope>NUCLEOTIDE SEQUENCE [LARGE SCALE GENOMIC DNA]</scope>
    <source>
        <strain evidence="1 2">DSM 41781</strain>
    </source>
</reference>
<accession>A0A101SYJ1</accession>